<dbReference type="OrthoDB" id="2937949at2"/>
<evidence type="ECO:0000313" key="3">
    <source>
        <dbReference type="Proteomes" id="UP000255326"/>
    </source>
</evidence>
<evidence type="ECO:0000256" key="1">
    <source>
        <dbReference type="SAM" id="MobiDB-lite"/>
    </source>
</evidence>
<name>A0A370GPK0_9BACI</name>
<dbReference type="AlphaFoldDB" id="A0A370GPK0"/>
<accession>A0A370GPK0</accession>
<comment type="caution">
    <text evidence="2">The sequence shown here is derived from an EMBL/GenBank/DDBJ whole genome shotgun (WGS) entry which is preliminary data.</text>
</comment>
<organism evidence="2 3">
    <name type="scientific">Falsibacillus pallidus</name>
    <dbReference type="NCBI Taxonomy" id="493781"/>
    <lineage>
        <taxon>Bacteria</taxon>
        <taxon>Bacillati</taxon>
        <taxon>Bacillota</taxon>
        <taxon>Bacilli</taxon>
        <taxon>Bacillales</taxon>
        <taxon>Bacillaceae</taxon>
        <taxon>Falsibacillus</taxon>
    </lineage>
</organism>
<dbReference type="RefSeq" id="WP_114744483.1">
    <property type="nucleotide sequence ID" value="NZ_QQAY01000002.1"/>
</dbReference>
<gene>
    <name evidence="2" type="ORF">DFR59_102283</name>
</gene>
<evidence type="ECO:0000313" key="2">
    <source>
        <dbReference type="EMBL" id="RDI45652.1"/>
    </source>
</evidence>
<feature type="region of interest" description="Disordered" evidence="1">
    <location>
        <begin position="1"/>
        <end position="38"/>
    </location>
</feature>
<protein>
    <recommendedName>
        <fullName evidence="4">Bacitracin ABC transporter ATP-binding protein</fullName>
    </recommendedName>
</protein>
<dbReference type="Proteomes" id="UP000255326">
    <property type="component" value="Unassembled WGS sequence"/>
</dbReference>
<reference evidence="2 3" key="1">
    <citation type="submission" date="2018-07" db="EMBL/GenBank/DDBJ databases">
        <title>Genomic Encyclopedia of Type Strains, Phase IV (KMG-IV): sequencing the most valuable type-strain genomes for metagenomic binning, comparative biology and taxonomic classification.</title>
        <authorList>
            <person name="Goeker M."/>
        </authorList>
    </citation>
    <scope>NUCLEOTIDE SEQUENCE [LARGE SCALE GENOMIC DNA]</scope>
    <source>
        <strain evidence="2 3">DSM 25281</strain>
    </source>
</reference>
<sequence>MKKEKKPLLSDEFLDELANEINRPIDREERSDESDGSD</sequence>
<keyword evidence="3" id="KW-1185">Reference proteome</keyword>
<evidence type="ECO:0008006" key="4">
    <source>
        <dbReference type="Google" id="ProtNLM"/>
    </source>
</evidence>
<dbReference type="EMBL" id="QQAY01000002">
    <property type="protein sequence ID" value="RDI45652.1"/>
    <property type="molecule type" value="Genomic_DNA"/>
</dbReference>
<proteinExistence type="predicted"/>